<keyword evidence="8" id="KW-1185">Reference proteome</keyword>
<evidence type="ECO:0000256" key="2">
    <source>
        <dbReference type="ARBA" id="ARBA00022692"/>
    </source>
</evidence>
<comment type="subcellular location">
    <subcellularLocation>
        <location evidence="1">Membrane</location>
        <topology evidence="1">Multi-pass membrane protein</topology>
    </subcellularLocation>
</comment>
<feature type="region of interest" description="Disordered" evidence="5">
    <location>
        <begin position="529"/>
        <end position="550"/>
    </location>
</feature>
<feature type="compositionally biased region" description="Basic and acidic residues" evidence="5">
    <location>
        <begin position="530"/>
        <end position="540"/>
    </location>
</feature>
<feature type="transmembrane region" description="Helical" evidence="6">
    <location>
        <begin position="203"/>
        <end position="221"/>
    </location>
</feature>
<proteinExistence type="predicted"/>
<gene>
    <name evidence="9" type="primary">LOC103200354</name>
</gene>
<feature type="domain" description="Major facilitator superfamily (MFS) profile" evidence="7">
    <location>
        <begin position="95"/>
        <end position="519"/>
    </location>
</feature>
<name>A0A8B7A515_ORYAF</name>
<feature type="transmembrane region" description="Helical" evidence="6">
    <location>
        <begin position="146"/>
        <end position="166"/>
    </location>
</feature>
<evidence type="ECO:0000256" key="6">
    <source>
        <dbReference type="SAM" id="Phobius"/>
    </source>
</evidence>
<feature type="transmembrane region" description="Helical" evidence="6">
    <location>
        <begin position="497"/>
        <end position="514"/>
    </location>
</feature>
<feature type="transmembrane region" description="Helical" evidence="6">
    <location>
        <begin position="349"/>
        <end position="371"/>
    </location>
</feature>
<dbReference type="PANTHER" id="PTHR24064">
    <property type="entry name" value="SOLUTE CARRIER FAMILY 22 MEMBER"/>
    <property type="match status" value="1"/>
</dbReference>
<dbReference type="SUPFAM" id="SSF103473">
    <property type="entry name" value="MFS general substrate transporter"/>
    <property type="match status" value="1"/>
</dbReference>
<feature type="transmembrane region" description="Helical" evidence="6">
    <location>
        <begin position="407"/>
        <end position="426"/>
    </location>
</feature>
<evidence type="ECO:0000259" key="7">
    <source>
        <dbReference type="PROSITE" id="PS50850"/>
    </source>
</evidence>
<dbReference type="PROSITE" id="PS50850">
    <property type="entry name" value="MFS"/>
    <property type="match status" value="1"/>
</dbReference>
<dbReference type="OrthoDB" id="2544694at2759"/>
<accession>A0A8B7A515</accession>
<dbReference type="CDD" id="cd17374">
    <property type="entry name" value="MFS_OAT"/>
    <property type="match status" value="1"/>
</dbReference>
<evidence type="ECO:0000313" key="8">
    <source>
        <dbReference type="Proteomes" id="UP000694850"/>
    </source>
</evidence>
<feature type="transmembrane region" description="Helical" evidence="6">
    <location>
        <begin position="233"/>
        <end position="254"/>
    </location>
</feature>
<feature type="transmembrane region" description="Helical" evidence="6">
    <location>
        <begin position="377"/>
        <end position="395"/>
    </location>
</feature>
<organism evidence="8 9">
    <name type="scientific">Orycteropus afer afer</name>
    <dbReference type="NCBI Taxonomy" id="1230840"/>
    <lineage>
        <taxon>Eukaryota</taxon>
        <taxon>Metazoa</taxon>
        <taxon>Chordata</taxon>
        <taxon>Craniata</taxon>
        <taxon>Vertebrata</taxon>
        <taxon>Euteleostomi</taxon>
        <taxon>Mammalia</taxon>
        <taxon>Eutheria</taxon>
        <taxon>Afrotheria</taxon>
        <taxon>Tubulidentata</taxon>
        <taxon>Orycteropodidae</taxon>
        <taxon>Orycteropus</taxon>
    </lineage>
</organism>
<sequence>MAFEELLDQVGVGRFQIREMVFFLVSIAVMYPQVLLENFIAVIPDHRCWVHILDNDTLSANDTVILSPDALLRISIPLDSNMRPEKCRRFLHPQWQLLNLNGTFPNMSEMNTEPCMDGWVYDRSTFPSTIVTEWDLVCEFQSFKSVAQFVFMVGGLLGGLIYGHFSDRFGRKLLLSCCFLQLAISGTCVAFAPNFLIYCALRFLAGFSTTTIITNTFILMSEWTVPRFQAMEISLLFSGFSIGQILLAGAAFAIQDWRTLQLTIAVPVFVLFVSSRWLAESARWLIITNNLNEGLKQLQRAAHINGRKDIGETLNLMCVRTIMQKEMNAGRMQASVFDLFRIPKLRLRIYYLSFVRLAIQLSYFGMVLNLQHWGGNIFLSQVLFGAVSLPARYVVPLTLNYMGRRINQLLFMFMMGLCILVTVFVPQEMRTLRVALAVLGAGAFGVVSTSSSIHHQELIPTVCRATAGGINSMASRCGAVIAPLLMILVVYSAPLPWIIYGVLPILAGLVVLLLPETRNQPLPDIFQDVENERDSRKAEQAETSMKVTQF</sequence>
<protein>
    <submittedName>
        <fullName evidence="9">Steroid transmembrane transporter SLC22A24-like</fullName>
    </submittedName>
</protein>
<evidence type="ECO:0000256" key="1">
    <source>
        <dbReference type="ARBA" id="ARBA00004141"/>
    </source>
</evidence>
<feature type="transmembrane region" description="Helical" evidence="6">
    <location>
        <begin position="173"/>
        <end position="197"/>
    </location>
</feature>
<dbReference type="InterPro" id="IPR011701">
    <property type="entry name" value="MFS"/>
</dbReference>
<feature type="transmembrane region" description="Helical" evidence="6">
    <location>
        <begin position="432"/>
        <end position="453"/>
    </location>
</feature>
<dbReference type="AlphaFoldDB" id="A0A8B7A515"/>
<dbReference type="Pfam" id="PF07690">
    <property type="entry name" value="MFS_1"/>
    <property type="match status" value="1"/>
</dbReference>
<keyword evidence="3 6" id="KW-1133">Transmembrane helix</keyword>
<feature type="transmembrane region" description="Helical" evidence="6">
    <location>
        <begin position="260"/>
        <end position="279"/>
    </location>
</feature>
<dbReference type="Gene3D" id="1.20.1250.20">
    <property type="entry name" value="MFS general substrate transporter like domains"/>
    <property type="match status" value="1"/>
</dbReference>
<evidence type="ECO:0000256" key="3">
    <source>
        <dbReference type="ARBA" id="ARBA00022989"/>
    </source>
</evidence>
<keyword evidence="4 6" id="KW-0472">Membrane</keyword>
<feature type="transmembrane region" description="Helical" evidence="6">
    <location>
        <begin position="473"/>
        <end position="491"/>
    </location>
</feature>
<keyword evidence="2 6" id="KW-0812">Transmembrane</keyword>
<evidence type="ECO:0000256" key="5">
    <source>
        <dbReference type="SAM" id="MobiDB-lite"/>
    </source>
</evidence>
<feature type="transmembrane region" description="Helical" evidence="6">
    <location>
        <begin position="21"/>
        <end position="43"/>
    </location>
</feature>
<dbReference type="GO" id="GO:0016020">
    <property type="term" value="C:membrane"/>
    <property type="evidence" value="ECO:0007669"/>
    <property type="project" value="UniProtKB-SubCell"/>
</dbReference>
<feature type="compositionally biased region" description="Polar residues" evidence="5">
    <location>
        <begin position="541"/>
        <end position="550"/>
    </location>
</feature>
<dbReference type="InterPro" id="IPR020846">
    <property type="entry name" value="MFS_dom"/>
</dbReference>
<reference evidence="9" key="1">
    <citation type="submission" date="2025-08" db="UniProtKB">
        <authorList>
            <consortium name="RefSeq"/>
        </authorList>
    </citation>
    <scope>IDENTIFICATION</scope>
</reference>
<evidence type="ECO:0000313" key="9">
    <source>
        <dbReference type="RefSeq" id="XP_007943044.1"/>
    </source>
</evidence>
<dbReference type="GO" id="GO:0022857">
    <property type="term" value="F:transmembrane transporter activity"/>
    <property type="evidence" value="ECO:0007669"/>
    <property type="project" value="InterPro"/>
</dbReference>
<dbReference type="GeneID" id="103200354"/>
<dbReference type="RefSeq" id="XP_007943044.1">
    <property type="nucleotide sequence ID" value="XM_007944853.1"/>
</dbReference>
<dbReference type="InterPro" id="IPR036259">
    <property type="entry name" value="MFS_trans_sf"/>
</dbReference>
<dbReference type="FunFam" id="1.20.1250.20:FF:000023">
    <property type="entry name" value="Solute carrier family 22 member 6"/>
    <property type="match status" value="1"/>
</dbReference>
<evidence type="ECO:0000256" key="4">
    <source>
        <dbReference type="ARBA" id="ARBA00023136"/>
    </source>
</evidence>
<dbReference type="Proteomes" id="UP000694850">
    <property type="component" value="Unplaced"/>
</dbReference>